<feature type="disulfide bond" evidence="4">
    <location>
        <begin position="485"/>
        <end position="494"/>
    </location>
</feature>
<dbReference type="InterPro" id="IPR042635">
    <property type="entry name" value="MEGF10/SREC1/2-like"/>
</dbReference>
<organism evidence="10 11">
    <name type="scientific">Aedes albopictus</name>
    <name type="common">Asian tiger mosquito</name>
    <name type="synonym">Stegomyia albopicta</name>
    <dbReference type="NCBI Taxonomy" id="7160"/>
    <lineage>
        <taxon>Eukaryota</taxon>
        <taxon>Metazoa</taxon>
        <taxon>Ecdysozoa</taxon>
        <taxon>Arthropoda</taxon>
        <taxon>Hexapoda</taxon>
        <taxon>Insecta</taxon>
        <taxon>Pterygota</taxon>
        <taxon>Neoptera</taxon>
        <taxon>Endopterygota</taxon>
        <taxon>Diptera</taxon>
        <taxon>Nematocera</taxon>
        <taxon>Culicoidea</taxon>
        <taxon>Culicidae</taxon>
        <taxon>Culicinae</taxon>
        <taxon>Aedini</taxon>
        <taxon>Aedes</taxon>
        <taxon>Stegomyia</taxon>
    </lineage>
</organism>
<name>A0ABM1XUI3_AEDAL</name>
<feature type="region of interest" description="Disordered" evidence="5">
    <location>
        <begin position="1479"/>
        <end position="1504"/>
    </location>
</feature>
<evidence type="ECO:0000256" key="7">
    <source>
        <dbReference type="SAM" id="SignalP"/>
    </source>
</evidence>
<feature type="compositionally biased region" description="Polar residues" evidence="5">
    <location>
        <begin position="1883"/>
        <end position="1896"/>
    </location>
</feature>
<dbReference type="InterPro" id="IPR002049">
    <property type="entry name" value="LE_dom"/>
</dbReference>
<feature type="region of interest" description="Disordered" evidence="5">
    <location>
        <begin position="1883"/>
        <end position="1978"/>
    </location>
</feature>
<evidence type="ECO:0000259" key="8">
    <source>
        <dbReference type="PROSITE" id="PS50026"/>
    </source>
</evidence>
<feature type="region of interest" description="Disordered" evidence="5">
    <location>
        <begin position="1557"/>
        <end position="1628"/>
    </location>
</feature>
<reference evidence="11" key="1">
    <citation type="journal article" date="2015" name="Proc. Natl. Acad. Sci. U.S.A.">
        <title>Genome sequence of the Asian Tiger mosquito, Aedes albopictus, reveals insights into its biology, genetics, and evolution.</title>
        <authorList>
            <person name="Chen X.G."/>
            <person name="Jiang X."/>
            <person name="Gu J."/>
            <person name="Xu M."/>
            <person name="Wu Y."/>
            <person name="Deng Y."/>
            <person name="Zhang C."/>
            <person name="Bonizzoni M."/>
            <person name="Dermauw W."/>
            <person name="Vontas J."/>
            <person name="Armbruster P."/>
            <person name="Huang X."/>
            <person name="Yang Y."/>
            <person name="Zhang H."/>
            <person name="He W."/>
            <person name="Peng H."/>
            <person name="Liu Y."/>
            <person name="Wu K."/>
            <person name="Chen J."/>
            <person name="Lirakis M."/>
            <person name="Topalis P."/>
            <person name="Van Leeuwen T."/>
            <person name="Hall A.B."/>
            <person name="Jiang X."/>
            <person name="Thorpe C."/>
            <person name="Mueller R.L."/>
            <person name="Sun C."/>
            <person name="Waterhouse R.M."/>
            <person name="Yan G."/>
            <person name="Tu Z.J."/>
            <person name="Fang X."/>
            <person name="James A.A."/>
        </authorList>
    </citation>
    <scope>NUCLEOTIDE SEQUENCE [LARGE SCALE GENOMIC DNA]</scope>
    <source>
        <strain evidence="11">Foshan</strain>
    </source>
</reference>
<feature type="domain" description="EGF-like" evidence="8">
    <location>
        <begin position="156"/>
        <end position="191"/>
    </location>
</feature>
<evidence type="ECO:0000313" key="10">
    <source>
        <dbReference type="EnsemblMetazoa" id="AALFPA23_002988.P3125"/>
    </source>
</evidence>
<keyword evidence="3 4" id="KW-1015">Disulfide bond</keyword>
<feature type="domain" description="EGF-like" evidence="8">
    <location>
        <begin position="508"/>
        <end position="538"/>
    </location>
</feature>
<feature type="signal peptide" evidence="7">
    <location>
        <begin position="1"/>
        <end position="28"/>
    </location>
</feature>
<dbReference type="PANTHER" id="PTHR24043">
    <property type="entry name" value="SCAVENGER RECEPTOR CLASS F"/>
    <property type="match status" value="1"/>
</dbReference>
<feature type="compositionally biased region" description="Low complexity" evidence="5">
    <location>
        <begin position="1897"/>
        <end position="1920"/>
    </location>
</feature>
<dbReference type="Proteomes" id="UP000069940">
    <property type="component" value="Unassembled WGS sequence"/>
</dbReference>
<feature type="domain" description="EGF-like" evidence="8">
    <location>
        <begin position="460"/>
        <end position="495"/>
    </location>
</feature>
<proteinExistence type="predicted"/>
<feature type="compositionally biased region" description="Polar residues" evidence="5">
    <location>
        <begin position="1769"/>
        <end position="1779"/>
    </location>
</feature>
<evidence type="ECO:0000256" key="1">
    <source>
        <dbReference type="ARBA" id="ARBA00022536"/>
    </source>
</evidence>
<keyword evidence="6" id="KW-0472">Membrane</keyword>
<dbReference type="SMART" id="SM00181">
    <property type="entry name" value="EGF"/>
    <property type="match status" value="15"/>
</dbReference>
<evidence type="ECO:0000256" key="5">
    <source>
        <dbReference type="SAM" id="MobiDB-lite"/>
    </source>
</evidence>
<feature type="domain" description="EGF-like" evidence="8">
    <location>
        <begin position="199"/>
        <end position="234"/>
    </location>
</feature>
<evidence type="ECO:0000256" key="2">
    <source>
        <dbReference type="ARBA" id="ARBA00022729"/>
    </source>
</evidence>
<evidence type="ECO:0000313" key="11">
    <source>
        <dbReference type="Proteomes" id="UP000069940"/>
    </source>
</evidence>
<feature type="domain" description="EGF-like" evidence="8">
    <location>
        <begin position="676"/>
        <end position="711"/>
    </location>
</feature>
<dbReference type="InterPro" id="IPR011489">
    <property type="entry name" value="EMI_domain"/>
</dbReference>
<dbReference type="Pfam" id="PF00053">
    <property type="entry name" value="EGF_laminin"/>
    <property type="match status" value="3"/>
</dbReference>
<feature type="region of interest" description="Disordered" evidence="5">
    <location>
        <begin position="1852"/>
        <end position="1871"/>
    </location>
</feature>
<dbReference type="InterPro" id="IPR000742">
    <property type="entry name" value="EGF"/>
</dbReference>
<keyword evidence="11" id="KW-1185">Reference proteome</keyword>
<feature type="compositionally biased region" description="Polar residues" evidence="5">
    <location>
        <begin position="1590"/>
        <end position="1601"/>
    </location>
</feature>
<dbReference type="PRINTS" id="PR00011">
    <property type="entry name" value="EGFLAMININ"/>
</dbReference>
<feature type="compositionally biased region" description="Basic and acidic residues" evidence="5">
    <location>
        <begin position="1575"/>
        <end position="1588"/>
    </location>
</feature>
<feature type="disulfide bond" evidence="4">
    <location>
        <begin position="224"/>
        <end position="233"/>
    </location>
</feature>
<feature type="domain" description="EMI" evidence="9">
    <location>
        <begin position="42"/>
        <end position="119"/>
    </location>
</feature>
<keyword evidence="6" id="KW-0812">Transmembrane</keyword>
<feature type="region of interest" description="Disordered" evidence="5">
    <location>
        <begin position="1517"/>
        <end position="1545"/>
    </location>
</feature>
<dbReference type="PROSITE" id="PS51041">
    <property type="entry name" value="EMI"/>
    <property type="match status" value="1"/>
</dbReference>
<feature type="compositionally biased region" description="Polar residues" evidence="5">
    <location>
        <begin position="1523"/>
        <end position="1532"/>
    </location>
</feature>
<dbReference type="PANTHER" id="PTHR24043:SF8">
    <property type="entry name" value="EGF-LIKE DOMAIN-CONTAINING PROTEIN"/>
    <property type="match status" value="1"/>
</dbReference>
<sequence>MKPLRLMLDVRTLGISVLILWASSLTAAVQVDEVVVDDQLDGPNVCKEVEQYQLFVTAPREVTYQERYQKWCVAVPPRCSAYRVKTKIVNETSSVTKERILKKCCTGYEKNQQGDRCIPACSNGCKHGVCIAPETCKCNEGYAGKICNINCPPNRWGSDCSQLCQCKNNSTCKAQDGSCACQKGYRGDHCEYQCPSDRFGQDCAEVCQCQNGGKCDPVSGECYCAPGFTGPLCAERCPEGKHGEQCRSDCRCQNGGSCDSQTGECICPAGYTGSVCANRCQGQRYGLRCEQKCECFNGADCNHVTGECICSPGFMGSKCLDSCPHNTYGYNCTEECRCLNGAVCDSATGKCSCSAGWMGADCRLRICPDDRFGENCTGQCECDRNNTKMCHPWTGKCHCNPGWSSTLCDRPCPFLRYGQDCLIHCNCKNNSPCNHIDGTCNCIAGYHGENCEEQCSNGTYGQNCSQSCECMNGATCAPETGQCFCAPGWQGIRCDRPCDTHRFGKDCTERCNCSNNAVCNPVNGQCTCPAGWTGERCDKKCESGRFGRNCSQTCDCSLEHTLACNATTGKCICNADWGGVRCESRCPLGYYGESCNEICTCHNNSSCDPITGDCICSSGWTGPTCNEPCPDGFFGHGCKERCPVSNTTCDHITGKYSCRPGYIGTTCEHPCPSGTYGNECKHTCTCKNGGECSHETGTCQCPPGWTGANCEEVCPNGFYGVNCNQKCNCKNKAKCRKNDGQCICDPGWMGNRCDEVCPEGFYGNHCMESCNCPTGNFACHAARGCVCSVGFYGDKCDKSRAEAKVQPTEESKYNPLPTSTIHEGANNFDTTTLYHDWKLQTEDGDLLHVDPTSTVEDFGQPLDDYIHLPDEPREHSNTRDYDFDEYSEIQHPDEPQSSSETIAILTTSSVPTVRTEGVQNTPTTPVSSIVTTVLDDSKVITSTLDSKDQEKITTVGFNWKLQSEDGDFLGIMSTQSVEDFGHPLDDYVHLPDEPQKKIQSTTPTTGMTEQYSTTMYSANSNFQGMGTTVNGEGFGYTLDDYIHLHDELRNVTASNAMFTTGATVSTTEKFDWKIPPEEDIILITESQYEGESFGHPLDDYIHLQDEPHNESETNVVPAITSTTSQRTTTERDDWKLQSEDDSFLVTESQFDGENFGHPLDDYIHLQDEPHNESESNVQPITSSAATQRTTTEQFNWKLPSEDDSFLVTESQYGGENFGHPLDDYIHLQDEPHNESESNVVPVITSTVSQRTTTEQQNWILQSEDDSFLVTEAQYGEENFGHPLDDYIHLQDEPHNESESNLIPVITSIASQRTTTEQHNWKLPSEDDSFLVTESQFGGENFGHPLDDYIHLQDEPQNESESKVIPITSSAATQRTTTEPFNWKLPSEDDSFLVTESQYGGENFGHPLDDYIHLQDEPHNESESNLTPVITSSVPQRTTTEQLNWKLQSEDDSFLATESQLGGEDFGHPLDDYIHLQDEPHNESESNFVPTTARSLSFPDKKDNSSTTVLFDWKLQSEEDRSSGIDSEANSNHLPDEPRNESDFVTNFNTTPLFDWKLQSEDDNFRPSEPSGTGEDFGHPLDDYIHLPDEPSSQSKPDSSTPKAGHDFSYLLDDPPRKPNLSKTRTTTQATDYYDQYEIPGETGNPRNDYENYIDSLTDKGGNLSANARGINGSEVAGRAFASNAGLAWGLVVAVLFVGVIVALVLYYRRRVANLKAEVNHVVNYMIQEQPGHFDNPVYSAYQNQPGAGSQGGGGSINGGQPNGVANGSLIRNNLRNPKSNLDKYRYPENESVGTDRSYSIQFLSESQKNFDADMTNPNYDVKDHVYDEIKHKDGYKDLDTEYDHLDYSRPGSSHKTHYFRMTNPLTNSPKEINVLRDNGTINNLSSPGLSSRQPLVSTGLGASAATGGATDYGSSSSNSSPIPPPLCTTTTGTDSSNLYVKMSSEGSSSHSASSDQECNNAASNSTTSKIPEHQLNIK</sequence>
<dbReference type="PROSITE" id="PS50026">
    <property type="entry name" value="EGF_3"/>
    <property type="match status" value="6"/>
</dbReference>
<feature type="compositionally biased region" description="Gly residues" evidence="5">
    <location>
        <begin position="1748"/>
        <end position="1761"/>
    </location>
</feature>
<feature type="compositionally biased region" description="Polar residues" evidence="5">
    <location>
        <begin position="1955"/>
        <end position="1969"/>
    </location>
</feature>
<dbReference type="Gene3D" id="2.10.25.10">
    <property type="entry name" value="Laminin"/>
    <property type="match status" value="2"/>
</dbReference>
<accession>A0ABM1XUI3</accession>
<evidence type="ECO:0000259" key="9">
    <source>
        <dbReference type="PROSITE" id="PS51041"/>
    </source>
</evidence>
<comment type="caution">
    <text evidence="4">Lacks conserved residue(s) required for the propagation of feature annotation.</text>
</comment>
<feature type="region of interest" description="Disordered" evidence="5">
    <location>
        <begin position="1743"/>
        <end position="1787"/>
    </location>
</feature>
<dbReference type="EnsemblMetazoa" id="AALFPA23_002988.R3125">
    <property type="protein sequence ID" value="AALFPA23_002988.P3125"/>
    <property type="gene ID" value="AALFPA23_002988"/>
</dbReference>
<reference evidence="10" key="2">
    <citation type="submission" date="2025-05" db="UniProtKB">
        <authorList>
            <consortium name="EnsemblMetazoa"/>
        </authorList>
    </citation>
    <scope>IDENTIFICATION</scope>
    <source>
        <strain evidence="10">Foshan</strain>
    </source>
</reference>
<feature type="compositionally biased region" description="Polar residues" evidence="5">
    <location>
        <begin position="1484"/>
        <end position="1494"/>
    </location>
</feature>
<dbReference type="PROSITE" id="PS01186">
    <property type="entry name" value="EGF_2"/>
    <property type="match status" value="1"/>
</dbReference>
<keyword evidence="6" id="KW-1133">Transmembrane helix</keyword>
<evidence type="ECO:0000256" key="4">
    <source>
        <dbReference type="PROSITE-ProRule" id="PRU00076"/>
    </source>
</evidence>
<protein>
    <submittedName>
        <fullName evidence="10">Uncharacterized protein</fullName>
    </submittedName>
</protein>
<evidence type="ECO:0000256" key="6">
    <source>
        <dbReference type="SAM" id="Phobius"/>
    </source>
</evidence>
<dbReference type="CDD" id="cd00054">
    <property type="entry name" value="EGF_CA"/>
    <property type="match status" value="1"/>
</dbReference>
<dbReference type="Gene3D" id="2.170.300.10">
    <property type="entry name" value="Tie2 ligand-binding domain superfamily"/>
    <property type="match status" value="4"/>
</dbReference>
<feature type="compositionally biased region" description="Polar residues" evidence="5">
    <location>
        <begin position="1927"/>
        <end position="1938"/>
    </location>
</feature>
<keyword evidence="1 4" id="KW-0245">EGF-like domain</keyword>
<feature type="compositionally biased region" description="Low complexity" evidence="5">
    <location>
        <begin position="1943"/>
        <end position="1954"/>
    </location>
</feature>
<feature type="disulfide bond" evidence="4">
    <location>
        <begin position="267"/>
        <end position="276"/>
    </location>
</feature>
<feature type="disulfide bond" evidence="4">
    <location>
        <begin position="701"/>
        <end position="710"/>
    </location>
</feature>
<dbReference type="RefSeq" id="XP_062710528.1">
    <property type="nucleotide sequence ID" value="XM_062854544.1"/>
</dbReference>
<dbReference type="GeneID" id="109409735"/>
<feature type="transmembrane region" description="Helical" evidence="6">
    <location>
        <begin position="1686"/>
        <end position="1707"/>
    </location>
</feature>
<feature type="disulfide bond" evidence="4">
    <location>
        <begin position="181"/>
        <end position="190"/>
    </location>
</feature>
<feature type="chain" id="PRO_5045668960" evidence="7">
    <location>
        <begin position="29"/>
        <end position="1978"/>
    </location>
</feature>
<evidence type="ECO:0000256" key="3">
    <source>
        <dbReference type="ARBA" id="ARBA00023157"/>
    </source>
</evidence>
<dbReference type="CDD" id="cd00055">
    <property type="entry name" value="EGF_Lam"/>
    <property type="match status" value="4"/>
</dbReference>
<keyword evidence="2 7" id="KW-0732">Signal</keyword>
<dbReference type="PROSITE" id="PS00022">
    <property type="entry name" value="EGF_1"/>
    <property type="match status" value="12"/>
</dbReference>
<dbReference type="SMART" id="SM00180">
    <property type="entry name" value="EGF_Lam"/>
    <property type="match status" value="12"/>
</dbReference>
<feature type="disulfide bond" evidence="4">
    <location>
        <begin position="528"/>
        <end position="537"/>
    </location>
</feature>
<feature type="domain" description="EGF-like" evidence="8">
    <location>
        <begin position="242"/>
        <end position="277"/>
    </location>
</feature>